<comment type="similarity">
    <text evidence="1 2">Belongs to the RTX toxin acyltransferase family.</text>
</comment>
<comment type="function">
    <text evidence="2">Involved in fatty acylation of protoxin at internal lysine residues, thereby converting it to the active toxin.</text>
</comment>
<keyword evidence="2" id="KW-0204">Cytolysis</keyword>
<reference evidence="3" key="1">
    <citation type="journal article" date="2022" name="bioRxiv">
        <title>Thiovibrio frasassiensisgen. nov., sp. nov., an autotrophic, elemental sulfur disproportionating bacterium isolated from sulfidic karst sediment, and proposal of Thiovibrionaceae fam. nov.</title>
        <authorList>
            <person name="Aronson H."/>
            <person name="Thomas C."/>
            <person name="Bhattacharyya M."/>
            <person name="Eckstein S."/>
            <person name="Jensen S."/>
            <person name="Barco R."/>
            <person name="Macalady J."/>
            <person name="Amend J."/>
        </authorList>
    </citation>
    <scope>NUCLEOTIDE SEQUENCE</scope>
    <source>
        <strain evidence="3">RS19-109</strain>
    </source>
</reference>
<dbReference type="RefSeq" id="WP_307633236.1">
    <property type="nucleotide sequence ID" value="NZ_JAPHEH010000001.1"/>
</dbReference>
<evidence type="ECO:0000313" key="3">
    <source>
        <dbReference type="EMBL" id="MDG4476266.1"/>
    </source>
</evidence>
<dbReference type="GO" id="GO:0031640">
    <property type="term" value="P:killing of cells of another organism"/>
    <property type="evidence" value="ECO:0007669"/>
    <property type="project" value="UniProtKB-KW"/>
</dbReference>
<protein>
    <recommendedName>
        <fullName evidence="2">RTX toxin-activating lysine-acyltransferase</fullName>
        <ecNumber evidence="2">2.3.1.-</ecNumber>
    </recommendedName>
</protein>
<dbReference type="EMBL" id="JAPHEH010000001">
    <property type="protein sequence ID" value="MDG4476266.1"/>
    <property type="molecule type" value="Genomic_DNA"/>
</dbReference>
<dbReference type="Pfam" id="PF02794">
    <property type="entry name" value="HlyC"/>
    <property type="match status" value="1"/>
</dbReference>
<keyword evidence="4" id="KW-1185">Reference proteome</keyword>
<evidence type="ECO:0000313" key="4">
    <source>
        <dbReference type="Proteomes" id="UP001154240"/>
    </source>
</evidence>
<gene>
    <name evidence="3" type="ORF">OLX77_08870</name>
</gene>
<dbReference type="EC" id="2.3.1.-" evidence="2"/>
<dbReference type="GO" id="GO:0016746">
    <property type="term" value="F:acyltransferase activity"/>
    <property type="evidence" value="ECO:0007669"/>
    <property type="project" value="UniProtKB-UniRule"/>
</dbReference>
<reference evidence="3" key="2">
    <citation type="submission" date="2022-10" db="EMBL/GenBank/DDBJ databases">
        <authorList>
            <person name="Aronson H.S."/>
        </authorList>
    </citation>
    <scope>NUCLEOTIDE SEQUENCE</scope>
    <source>
        <strain evidence="3">RS19-109</strain>
    </source>
</reference>
<keyword evidence="2" id="KW-0963">Cytoplasm</keyword>
<dbReference type="GO" id="GO:0005737">
    <property type="term" value="C:cytoplasm"/>
    <property type="evidence" value="ECO:0007669"/>
    <property type="project" value="UniProtKB-SubCell"/>
</dbReference>
<organism evidence="3 4">
    <name type="scientific">Thiovibrio frasassiensis</name>
    <dbReference type="NCBI Taxonomy" id="2984131"/>
    <lineage>
        <taxon>Bacteria</taxon>
        <taxon>Pseudomonadati</taxon>
        <taxon>Thermodesulfobacteriota</taxon>
        <taxon>Desulfobulbia</taxon>
        <taxon>Desulfobulbales</taxon>
        <taxon>Thiovibrionaceae</taxon>
        <taxon>Thiovibrio</taxon>
    </lineage>
</organism>
<sequence>MRFNTPTPLDIIAPGLIEESWTEAEVFGSAVWLWMHSSSHRERPLHTLSAVLLPALKQRQFILASEAGRPVFYLAWANLSPEAEQRYLQQHPVCMPESDWNSGERMWILDWVAPFGHTRIMHRLLKRQLFADRCARSLDHRGDERGLKIKTFRGMSVPREEAQARLQQPFVHSL</sequence>
<name>A0A9X4MFE5_9BACT</name>
<dbReference type="InterPro" id="IPR003996">
    <property type="entry name" value="RTX_toxin-activating_protC_bac"/>
</dbReference>
<dbReference type="GO" id="GO:0009404">
    <property type="term" value="P:toxin metabolic process"/>
    <property type="evidence" value="ECO:0007669"/>
    <property type="project" value="UniProtKB-UniRule"/>
</dbReference>
<evidence type="ECO:0000256" key="2">
    <source>
        <dbReference type="RuleBase" id="RU368102"/>
    </source>
</evidence>
<comment type="caution">
    <text evidence="3">The sequence shown here is derived from an EMBL/GenBank/DDBJ whole genome shotgun (WGS) entry which is preliminary data.</text>
</comment>
<dbReference type="Proteomes" id="UP001154240">
    <property type="component" value="Unassembled WGS sequence"/>
</dbReference>
<evidence type="ECO:0000256" key="1">
    <source>
        <dbReference type="ARBA" id="ARBA00005686"/>
    </source>
</evidence>
<dbReference type="PRINTS" id="PR01489">
    <property type="entry name" value="RTXTOXINC"/>
</dbReference>
<proteinExistence type="inferred from homology"/>
<keyword evidence="2" id="KW-0808">Transferase</keyword>
<accession>A0A9X4MFE5</accession>
<dbReference type="AlphaFoldDB" id="A0A9X4MFE5"/>
<comment type="subcellular location">
    <subcellularLocation>
        <location evidence="2">Cytoplasm</location>
    </subcellularLocation>
</comment>
<keyword evidence="2" id="KW-0012">Acyltransferase</keyword>